<feature type="chain" id="PRO_5045853429" description="Copper amine oxidase-like N-terminal domain-containing protein" evidence="1">
    <location>
        <begin position="36"/>
        <end position="411"/>
    </location>
</feature>
<protein>
    <recommendedName>
        <fullName evidence="4">Copper amine oxidase-like N-terminal domain-containing protein</fullName>
    </recommendedName>
</protein>
<reference evidence="2 3" key="1">
    <citation type="submission" date="2020-01" db="EMBL/GenBank/DDBJ databases">
        <title>Paenibacillus soybeanensis sp. nov. isolated from the nodules of soybean (Glycine max(L.) Merr).</title>
        <authorList>
            <person name="Wang H."/>
        </authorList>
    </citation>
    <scope>NUCLEOTIDE SEQUENCE [LARGE SCALE GENOMIC DNA]</scope>
    <source>
        <strain evidence="2 3">T1</strain>
    </source>
</reference>
<evidence type="ECO:0000313" key="3">
    <source>
        <dbReference type="Proteomes" id="UP000665561"/>
    </source>
</evidence>
<dbReference type="RefSeq" id="WP_161746919.1">
    <property type="nucleotide sequence ID" value="NZ_JAAAMV010000032.1"/>
</dbReference>
<dbReference type="EMBL" id="JAAAMV010000032">
    <property type="protein sequence ID" value="NBD27900.1"/>
    <property type="molecule type" value="Genomic_DNA"/>
</dbReference>
<dbReference type="PROSITE" id="PS51318">
    <property type="entry name" value="TAT"/>
    <property type="match status" value="1"/>
</dbReference>
<feature type="signal peptide" evidence="1">
    <location>
        <begin position="1"/>
        <end position="35"/>
    </location>
</feature>
<dbReference type="InterPro" id="IPR006311">
    <property type="entry name" value="TAT_signal"/>
</dbReference>
<gene>
    <name evidence="2" type="ORF">GT019_28880</name>
</gene>
<comment type="caution">
    <text evidence="2">The sequence shown here is derived from an EMBL/GenBank/DDBJ whole genome shotgun (WGS) entry which is preliminary data.</text>
</comment>
<organism evidence="2 3">
    <name type="scientific">Paenibacillus glycinis</name>
    <dbReference type="NCBI Taxonomy" id="2697035"/>
    <lineage>
        <taxon>Bacteria</taxon>
        <taxon>Bacillati</taxon>
        <taxon>Bacillota</taxon>
        <taxon>Bacilli</taxon>
        <taxon>Bacillales</taxon>
        <taxon>Paenibacillaceae</taxon>
        <taxon>Paenibacillus</taxon>
    </lineage>
</organism>
<dbReference type="Proteomes" id="UP000665561">
    <property type="component" value="Unassembled WGS sequence"/>
</dbReference>
<proteinExistence type="predicted"/>
<accession>A0ABW9XYV9</accession>
<keyword evidence="3" id="KW-1185">Reference proteome</keyword>
<evidence type="ECO:0008006" key="4">
    <source>
        <dbReference type="Google" id="ProtNLM"/>
    </source>
</evidence>
<keyword evidence="1" id="KW-0732">Signal</keyword>
<evidence type="ECO:0000313" key="2">
    <source>
        <dbReference type="EMBL" id="NBD27900.1"/>
    </source>
</evidence>
<evidence type="ECO:0000256" key="1">
    <source>
        <dbReference type="SAM" id="SignalP"/>
    </source>
</evidence>
<sequence>MKQRNTQTRRRGIMVRAALAAAAAATLASGTAAYAAPTVTDIQFHYVYTNAGTGDTFFNVMENRSDSTWKGRVLLQTKDGQWEMLPDEIAGLSQPIQSPYAAIYSQVQSLKRFDDAYYDPDSAELVTGSLYQNSPSGKWGLKYILHFDKFPAEGGYSKGYGYAKRVAVLLKNNQNGVIRQIGDLPFMPQYFWLPDGSLMEQRFSKEDRQNEIVRINPDNGLAKRLILGSLEAYSNGQNEILFARNESTRTPQIYDFRTGKTRLAGKNEANALMESYQSAQTNTSGKPDAPAVPADLDIDALPVMTTTSRQLSEANVLVDDKTISVPYSFFGLDSKLYVPIQPIAQALGWKVTDVPGNEYSFSIKTSHRELLADKTNSLMYNSRLFVRIDAIRAAGYTNTGIQWIQPADYHG</sequence>
<name>A0ABW9XYV9_9BACL</name>